<dbReference type="SUPFAM" id="SSF49899">
    <property type="entry name" value="Concanavalin A-like lectins/glucanases"/>
    <property type="match status" value="2"/>
</dbReference>
<dbReference type="AlphaFoldDB" id="A0A0C3RZJ5"/>
<dbReference type="Pfam" id="PF00622">
    <property type="entry name" value="SPRY"/>
    <property type="match status" value="2"/>
</dbReference>
<sequence>MSSLPGWSAGSWAYHSEDGKVFASTGLGRAFGPASGARDRVGCILSRGNIYFTRNGELIGEAFYGIDTSLPLYPVVGICGRTTRLRMFFDPASFHTAPNTIFDQVRAHQEATLSNSLRLPTGWNALSSGLQGMGHGSEQCCPPEGLVMDFGDRPVPQGIPIYYFEVLVEGMAVPVHRHVGVGYSTPSGPSESKSSVLVNLLVLDSMGTVLSQTIDGGIRVALKGLLPFVDGDVIGCGLNVQRGSVWWTRNGDFLEIRDNVLTDTRREVCPTVYAPPGVLDITARINFGQAPFRYDIEGHVERELHPPAAAAVVPAEIIQCILEHLLVLTSRLWPVTPPVTRVKTKKRALGACRLTCRHWDRVVKSYMFKDLLLSTEKDIAMFHDVLASDARVAEYVGSLYLIDNQKMPWAHRAMLSGDIRSLTNLRILTHYGPSSVAPASHFAARPPALSQPAAYGLAFGGFRDIATLNLTAIDFPRHAHFVAVLARLPRLRQLLACQLAWPAAQTRHHLPPSAVPALLNASFWRTTEDVCALSLVLASRLAFAEDARLVDAVVETFRCLLSVVVGAFPSYTAGMDVACTPVLHGKKEDTLSVRTFGVWMHPKGEHPFTSLNSPTNTLIPSFDCLVEAPPHSALTLHFQLGVGRHTPEQDLEMLRRYPWKDIDGVLCDVPSFRYLDSGQVTMEYSWLGLYDELRQGLQRLDADERL</sequence>
<gene>
    <name evidence="2" type="ORF">PHLGIDRAFT_127407</name>
</gene>
<dbReference type="InterPro" id="IPR050618">
    <property type="entry name" value="Ubq-SigPath_Reg"/>
</dbReference>
<organism evidence="2 3">
    <name type="scientific">Phlebiopsis gigantea (strain 11061_1 CR5-6)</name>
    <name type="common">White-rot fungus</name>
    <name type="synonym">Peniophora gigantea</name>
    <dbReference type="NCBI Taxonomy" id="745531"/>
    <lineage>
        <taxon>Eukaryota</taxon>
        <taxon>Fungi</taxon>
        <taxon>Dikarya</taxon>
        <taxon>Basidiomycota</taxon>
        <taxon>Agaricomycotina</taxon>
        <taxon>Agaricomycetes</taxon>
        <taxon>Polyporales</taxon>
        <taxon>Phanerochaetaceae</taxon>
        <taxon>Phlebiopsis</taxon>
    </lineage>
</organism>
<evidence type="ECO:0000313" key="3">
    <source>
        <dbReference type="Proteomes" id="UP000053257"/>
    </source>
</evidence>
<proteinExistence type="predicted"/>
<accession>A0A0C3RZJ5</accession>
<dbReference type="OrthoDB" id="25503at2759"/>
<dbReference type="PANTHER" id="PTHR12864">
    <property type="entry name" value="RAN BINDING PROTEIN 9-RELATED"/>
    <property type="match status" value="1"/>
</dbReference>
<dbReference type="Proteomes" id="UP000053257">
    <property type="component" value="Unassembled WGS sequence"/>
</dbReference>
<protein>
    <recommendedName>
        <fullName evidence="1">B30.2/SPRY domain-containing protein</fullName>
    </recommendedName>
</protein>
<dbReference type="PROSITE" id="PS50188">
    <property type="entry name" value="B302_SPRY"/>
    <property type="match status" value="1"/>
</dbReference>
<evidence type="ECO:0000259" key="1">
    <source>
        <dbReference type="PROSITE" id="PS50188"/>
    </source>
</evidence>
<keyword evidence="3" id="KW-1185">Reference proteome</keyword>
<dbReference type="InterPro" id="IPR013320">
    <property type="entry name" value="ConA-like_dom_sf"/>
</dbReference>
<dbReference type="STRING" id="745531.A0A0C3RZJ5"/>
<evidence type="ECO:0000313" key="2">
    <source>
        <dbReference type="EMBL" id="KIP07811.1"/>
    </source>
</evidence>
<dbReference type="InterPro" id="IPR003877">
    <property type="entry name" value="SPRY_dom"/>
</dbReference>
<dbReference type="EMBL" id="KN840490">
    <property type="protein sequence ID" value="KIP07811.1"/>
    <property type="molecule type" value="Genomic_DNA"/>
</dbReference>
<dbReference type="InterPro" id="IPR044736">
    <property type="entry name" value="Gid1/RanBPM/SPLA_SPRY"/>
</dbReference>
<reference evidence="2 3" key="1">
    <citation type="journal article" date="2014" name="PLoS Genet.">
        <title>Analysis of the Phlebiopsis gigantea genome, transcriptome and secretome provides insight into its pioneer colonization strategies of wood.</title>
        <authorList>
            <person name="Hori C."/>
            <person name="Ishida T."/>
            <person name="Igarashi K."/>
            <person name="Samejima M."/>
            <person name="Suzuki H."/>
            <person name="Master E."/>
            <person name="Ferreira P."/>
            <person name="Ruiz-Duenas F.J."/>
            <person name="Held B."/>
            <person name="Canessa P."/>
            <person name="Larrondo L.F."/>
            <person name="Schmoll M."/>
            <person name="Druzhinina I.S."/>
            <person name="Kubicek C.P."/>
            <person name="Gaskell J.A."/>
            <person name="Kersten P."/>
            <person name="St John F."/>
            <person name="Glasner J."/>
            <person name="Sabat G."/>
            <person name="Splinter BonDurant S."/>
            <person name="Syed K."/>
            <person name="Yadav J."/>
            <person name="Mgbeahuruike A.C."/>
            <person name="Kovalchuk A."/>
            <person name="Asiegbu F.O."/>
            <person name="Lackner G."/>
            <person name="Hoffmeister D."/>
            <person name="Rencoret J."/>
            <person name="Gutierrez A."/>
            <person name="Sun H."/>
            <person name="Lindquist E."/>
            <person name="Barry K."/>
            <person name="Riley R."/>
            <person name="Grigoriev I.V."/>
            <person name="Henrissat B."/>
            <person name="Kues U."/>
            <person name="Berka R.M."/>
            <person name="Martinez A.T."/>
            <person name="Covert S.F."/>
            <person name="Blanchette R.A."/>
            <person name="Cullen D."/>
        </authorList>
    </citation>
    <scope>NUCLEOTIDE SEQUENCE [LARGE SCALE GENOMIC DNA]</scope>
    <source>
        <strain evidence="2 3">11061_1 CR5-6</strain>
    </source>
</reference>
<dbReference type="InterPro" id="IPR043136">
    <property type="entry name" value="B30.2/SPRY_sf"/>
</dbReference>
<dbReference type="CDD" id="cd12885">
    <property type="entry name" value="SPRY_RanBP_like"/>
    <property type="match status" value="1"/>
</dbReference>
<dbReference type="Gene3D" id="2.60.120.920">
    <property type="match status" value="2"/>
</dbReference>
<feature type="domain" description="B30.2/SPRY" evidence="1">
    <location>
        <begin position="1"/>
        <end position="94"/>
    </location>
</feature>
<name>A0A0C3RZJ5_PHLG1</name>
<dbReference type="InterPro" id="IPR001870">
    <property type="entry name" value="B30.2/SPRY"/>
</dbReference>
<dbReference type="HOGENOM" id="CLU_390836_0_0_1"/>